<dbReference type="PROSITE" id="PS50195">
    <property type="entry name" value="PX"/>
    <property type="match status" value="1"/>
</dbReference>
<protein>
    <recommendedName>
        <fullName evidence="2">triacylglycerol lipase</fullName>
        <ecNumber evidence="2">3.1.1.3</ecNumber>
    </recommendedName>
</protein>
<dbReference type="AlphaFoldDB" id="A0A6A4S8R5"/>
<dbReference type="EC" id="3.1.1.3" evidence="2"/>
<dbReference type="GO" id="GO:2000786">
    <property type="term" value="P:positive regulation of autophagosome assembly"/>
    <property type="evidence" value="ECO:0007669"/>
    <property type="project" value="TreeGrafter"/>
</dbReference>
<comment type="caution">
    <text evidence="9">The sequence shown here is derived from an EMBL/GenBank/DDBJ whole genome shotgun (WGS) entry which is preliminary data.</text>
</comment>
<dbReference type="SUPFAM" id="SSF52151">
    <property type="entry name" value="FabD/lysophospholipase-like"/>
    <property type="match status" value="1"/>
</dbReference>
<dbReference type="SMART" id="SM00312">
    <property type="entry name" value="PX"/>
    <property type="match status" value="1"/>
</dbReference>
<evidence type="ECO:0000256" key="1">
    <source>
        <dbReference type="ARBA" id="ARBA00010883"/>
    </source>
</evidence>
<dbReference type="PANTHER" id="PTHR46596:SF1">
    <property type="entry name" value="SORTING NEXIN-4"/>
    <property type="match status" value="1"/>
</dbReference>
<accession>A0A6A4S8R5</accession>
<dbReference type="InterPro" id="IPR034902">
    <property type="entry name" value="PX_SNX4"/>
</dbReference>
<dbReference type="SUPFAM" id="SSF64268">
    <property type="entry name" value="PX domain"/>
    <property type="match status" value="1"/>
</dbReference>
<dbReference type="InterPro" id="IPR034783">
    <property type="entry name" value="SNX4"/>
</dbReference>
<feature type="active site" description="Nucleophile" evidence="6">
    <location>
        <position position="47"/>
    </location>
</feature>
<dbReference type="CDD" id="cd06864">
    <property type="entry name" value="PX_SNX4"/>
    <property type="match status" value="1"/>
</dbReference>
<proteinExistence type="inferred from homology"/>
<evidence type="ECO:0000313" key="9">
    <source>
        <dbReference type="EMBL" id="KAF0029537.1"/>
    </source>
</evidence>
<name>A0A6A4S8R5_SCOMX</name>
<gene>
    <name evidence="9" type="ORF">F2P81_018642</name>
</gene>
<evidence type="ECO:0000256" key="2">
    <source>
        <dbReference type="ARBA" id="ARBA00013279"/>
    </source>
</evidence>
<dbReference type="GO" id="GO:0032266">
    <property type="term" value="F:phosphatidylinositol-3-phosphate binding"/>
    <property type="evidence" value="ECO:0007669"/>
    <property type="project" value="TreeGrafter"/>
</dbReference>
<dbReference type="InterPro" id="IPR033903">
    <property type="entry name" value="PNPLA2"/>
</dbReference>
<dbReference type="GO" id="GO:0005886">
    <property type="term" value="C:plasma membrane"/>
    <property type="evidence" value="ECO:0007669"/>
    <property type="project" value="TreeGrafter"/>
</dbReference>
<evidence type="ECO:0000259" key="7">
    <source>
        <dbReference type="PROSITE" id="PS50195"/>
    </source>
</evidence>
<feature type="short sequence motif" description="DGA/G" evidence="6">
    <location>
        <begin position="166"/>
        <end position="168"/>
    </location>
</feature>
<dbReference type="PROSITE" id="PS51635">
    <property type="entry name" value="PNPLA"/>
    <property type="match status" value="1"/>
</dbReference>
<dbReference type="Proteomes" id="UP000438429">
    <property type="component" value="Unassembled WGS sequence"/>
</dbReference>
<dbReference type="PANTHER" id="PTHR46596">
    <property type="entry name" value="SORTING NEXIN-4"/>
    <property type="match status" value="1"/>
</dbReference>
<dbReference type="EMBL" id="VEVO01000016">
    <property type="protein sequence ID" value="KAF0029537.1"/>
    <property type="molecule type" value="Genomic_DNA"/>
</dbReference>
<dbReference type="Pfam" id="PF01734">
    <property type="entry name" value="Patatin"/>
    <property type="match status" value="1"/>
</dbReference>
<dbReference type="GO" id="GO:0031901">
    <property type="term" value="C:early endosome membrane"/>
    <property type="evidence" value="ECO:0007669"/>
    <property type="project" value="TreeGrafter"/>
</dbReference>
<feature type="active site" description="Proton acceptor" evidence="6">
    <location>
        <position position="166"/>
    </location>
</feature>
<dbReference type="GO" id="GO:0010898">
    <property type="term" value="P:positive regulation of triglyceride catabolic process"/>
    <property type="evidence" value="ECO:0007669"/>
    <property type="project" value="InterPro"/>
</dbReference>
<keyword evidence="4" id="KW-0653">Protein transport</keyword>
<keyword evidence="4" id="KW-0813">Transport</keyword>
<dbReference type="InterPro" id="IPR002641">
    <property type="entry name" value="PNPLA_dom"/>
</dbReference>
<evidence type="ECO:0000313" key="10">
    <source>
        <dbReference type="Proteomes" id="UP000438429"/>
    </source>
</evidence>
<evidence type="ECO:0000259" key="8">
    <source>
        <dbReference type="PROSITE" id="PS51635"/>
    </source>
</evidence>
<feature type="domain" description="PX" evidence="7">
    <location>
        <begin position="486"/>
        <end position="613"/>
    </location>
</feature>
<evidence type="ECO:0000256" key="4">
    <source>
        <dbReference type="ARBA" id="ARBA00022927"/>
    </source>
</evidence>
<evidence type="ECO:0000256" key="6">
    <source>
        <dbReference type="PROSITE-ProRule" id="PRU01161"/>
    </source>
</evidence>
<dbReference type="FunFam" id="3.40.1090.10:FF:000003">
    <property type="entry name" value="Patatin-like phospholipase domain-containing protein 2"/>
    <property type="match status" value="1"/>
</dbReference>
<dbReference type="CDD" id="cd07220">
    <property type="entry name" value="Pat_PNPLA2"/>
    <property type="match status" value="1"/>
</dbReference>
<organism evidence="9 10">
    <name type="scientific">Scophthalmus maximus</name>
    <name type="common">Turbot</name>
    <name type="synonym">Psetta maxima</name>
    <dbReference type="NCBI Taxonomy" id="52904"/>
    <lineage>
        <taxon>Eukaryota</taxon>
        <taxon>Metazoa</taxon>
        <taxon>Chordata</taxon>
        <taxon>Craniata</taxon>
        <taxon>Vertebrata</taxon>
        <taxon>Euteleostomi</taxon>
        <taxon>Actinopterygii</taxon>
        <taxon>Neopterygii</taxon>
        <taxon>Teleostei</taxon>
        <taxon>Neoteleostei</taxon>
        <taxon>Acanthomorphata</taxon>
        <taxon>Carangaria</taxon>
        <taxon>Pleuronectiformes</taxon>
        <taxon>Pleuronectoidei</taxon>
        <taxon>Scophthalmidae</taxon>
        <taxon>Scophthalmus</taxon>
    </lineage>
</organism>
<evidence type="ECO:0000256" key="3">
    <source>
        <dbReference type="ARBA" id="ARBA00022801"/>
    </source>
</evidence>
<dbReference type="InterPro" id="IPR001683">
    <property type="entry name" value="PX_dom"/>
</dbReference>
<reference evidence="9 10" key="1">
    <citation type="submission" date="2019-06" db="EMBL/GenBank/DDBJ databases">
        <title>Draft genomes of female and male turbot (Scophthalmus maximus).</title>
        <authorList>
            <person name="Xu H."/>
            <person name="Xu X.-W."/>
            <person name="Shao C."/>
            <person name="Chen S."/>
        </authorList>
    </citation>
    <scope>NUCLEOTIDE SEQUENCE [LARGE SCALE GENOMIC DNA]</scope>
    <source>
        <strain evidence="9">Ysfricsl-2016a</strain>
        <tissue evidence="9">Blood</tissue>
    </source>
</reference>
<sequence length="780" mass="88259">MFDLNGGWNLSFAGCGFLGIYHIGVASCLLEKAAYLVEGATKLYGASAGALTASVLASQASITKCCEDVIEVAKEARKRNLGPLHPTFNLVKVIKSGLDRDLPSDAHVRASGRLCVSLTRVSDGENVLISEFSSKEELIQALICSCFIPIYCGLIPPSFRGVRYVDGGISDNLPQSELKNTITISPFSGESDICPRDSSTSFHELRFTNTSIQMNLGNMYRLSRALFPPEPKVLAEMCQSGYKDALRFLEENNLLMPGRPNSGLTLQDSTPNCCCKHTETTREWMLRRLRLLRKQHWWLDEQIILPTHIKKVFCEACQQKPGLYAKVSEMLPVRVASYMLMPYTLPVQSAYSVAQRFVEWIPEVPADVCWLFGVAADVYRQTRKGEPARSIRWWSSDPDVSVYVTDVFKWWSNDPDVSVTDMFRWWSGEPDVCLLLTCSGGGALIQMCLLLTCSGGGAVIQMFVGCLSVLQGVEQGCSLLRRMEICVAEAEKRSGRNTVNMQEIFTVYLIETRSMEAVSEGHNSAPDSLWRRYSEFELLRSYLIVTYPHVVVAPLPEKRAEFVWHKLSADNMDPDFVERRRVGLENFLVRVASHSVLSNDKILYHFLTEEHGWREVVYETGFQAKRVADRLYGVFKVHGNYGRVFRFDNKHETTSPDLNCYLHCPFVTYAASIDDILEEEEHYADQLKEYLSYAEALRAVCRKHELTQFELEMASQDLISKKQQREELATGIVRTFSFKGMTNKLFGQEAPEQREARLKLLEELIAEGEDTVKEKTVECQ</sequence>
<feature type="domain" description="PNPLA" evidence="8">
    <location>
        <begin position="10"/>
        <end position="179"/>
    </location>
</feature>
<dbReference type="GO" id="GO:0031201">
    <property type="term" value="C:SNARE complex"/>
    <property type="evidence" value="ECO:0007669"/>
    <property type="project" value="TreeGrafter"/>
</dbReference>
<dbReference type="Pfam" id="PF00787">
    <property type="entry name" value="PX"/>
    <property type="match status" value="1"/>
</dbReference>
<dbReference type="InterPro" id="IPR016035">
    <property type="entry name" value="Acyl_Trfase/lysoPLipase"/>
</dbReference>
<keyword evidence="3 6" id="KW-0378">Hydrolase</keyword>
<dbReference type="Gene3D" id="1.20.1270.60">
    <property type="entry name" value="Arfaptin homology (AH) domain/BAR domain"/>
    <property type="match status" value="1"/>
</dbReference>
<keyword evidence="6" id="KW-0442">Lipid degradation</keyword>
<evidence type="ECO:0000256" key="5">
    <source>
        <dbReference type="ARBA" id="ARBA00023098"/>
    </source>
</evidence>
<dbReference type="GO" id="GO:0016042">
    <property type="term" value="P:lipid catabolic process"/>
    <property type="evidence" value="ECO:0007669"/>
    <property type="project" value="UniProtKB-UniRule"/>
</dbReference>
<dbReference type="Gene3D" id="3.40.1090.10">
    <property type="entry name" value="Cytosolic phospholipase A2 catalytic domain"/>
    <property type="match status" value="1"/>
</dbReference>
<feature type="short sequence motif" description="GXSXG" evidence="6">
    <location>
        <begin position="45"/>
        <end position="49"/>
    </location>
</feature>
<dbReference type="Gene3D" id="3.30.1520.10">
    <property type="entry name" value="Phox-like domain"/>
    <property type="match status" value="1"/>
</dbReference>
<dbReference type="GO" id="GO:0004806">
    <property type="term" value="F:triacylglycerol lipase activity"/>
    <property type="evidence" value="ECO:0007669"/>
    <property type="project" value="UniProtKB-EC"/>
</dbReference>
<dbReference type="InterPro" id="IPR027267">
    <property type="entry name" value="AH/BAR_dom_sf"/>
</dbReference>
<dbReference type="GO" id="GO:0015031">
    <property type="term" value="P:protein transport"/>
    <property type="evidence" value="ECO:0007669"/>
    <property type="project" value="UniProtKB-KW"/>
</dbReference>
<comment type="similarity">
    <text evidence="1">Belongs to the sorting nexin family.</text>
</comment>
<keyword evidence="5 6" id="KW-0443">Lipid metabolism</keyword>
<feature type="short sequence motif" description="GXGXXG" evidence="6">
    <location>
        <begin position="14"/>
        <end position="19"/>
    </location>
</feature>
<dbReference type="InterPro" id="IPR036871">
    <property type="entry name" value="PX_dom_sf"/>
</dbReference>